<feature type="compositionally biased region" description="Acidic residues" evidence="1">
    <location>
        <begin position="46"/>
        <end position="57"/>
    </location>
</feature>
<evidence type="ECO:0000256" key="1">
    <source>
        <dbReference type="SAM" id="MobiDB-lite"/>
    </source>
</evidence>
<name>A0A915EIE1_9BILA</name>
<dbReference type="Proteomes" id="UP000887574">
    <property type="component" value="Unplaced"/>
</dbReference>
<evidence type="ECO:0000313" key="3">
    <source>
        <dbReference type="WBParaSite" id="jg5688"/>
    </source>
</evidence>
<feature type="region of interest" description="Disordered" evidence="1">
    <location>
        <begin position="1"/>
        <end position="73"/>
    </location>
</feature>
<dbReference type="Gene3D" id="3.30.200.20">
    <property type="entry name" value="Phosphorylase Kinase, domain 1"/>
    <property type="match status" value="1"/>
</dbReference>
<reference evidence="3" key="1">
    <citation type="submission" date="2022-11" db="UniProtKB">
        <authorList>
            <consortium name="WormBaseParasite"/>
        </authorList>
    </citation>
    <scope>IDENTIFICATION</scope>
</reference>
<accession>A0A915EIE1</accession>
<dbReference type="AlphaFoldDB" id="A0A915EIE1"/>
<keyword evidence="2" id="KW-1185">Reference proteome</keyword>
<evidence type="ECO:0000313" key="2">
    <source>
        <dbReference type="Proteomes" id="UP000887574"/>
    </source>
</evidence>
<dbReference type="WBParaSite" id="jg5688">
    <property type="protein sequence ID" value="jg5688"/>
    <property type="gene ID" value="jg5688"/>
</dbReference>
<proteinExistence type="predicted"/>
<sequence>MTGEETGGEDESKTHHHHQRQPSGHHEHRVTVVDDRNGANNAGSDSDADGAEEILEESPDKRWSKRREKVKQRDVPGIDAAYLAMDNETGNEVVWNEVQFSERKNFREQEENSNLSSTT</sequence>
<protein>
    <submittedName>
        <fullName evidence="3">Uncharacterized protein</fullName>
    </submittedName>
</protein>
<organism evidence="2 3">
    <name type="scientific">Ditylenchus dipsaci</name>
    <dbReference type="NCBI Taxonomy" id="166011"/>
    <lineage>
        <taxon>Eukaryota</taxon>
        <taxon>Metazoa</taxon>
        <taxon>Ecdysozoa</taxon>
        <taxon>Nematoda</taxon>
        <taxon>Chromadorea</taxon>
        <taxon>Rhabditida</taxon>
        <taxon>Tylenchina</taxon>
        <taxon>Tylenchomorpha</taxon>
        <taxon>Sphaerularioidea</taxon>
        <taxon>Anguinidae</taxon>
        <taxon>Anguininae</taxon>
        <taxon>Ditylenchus</taxon>
    </lineage>
</organism>